<dbReference type="EMBL" id="JAENRR010000065">
    <property type="protein sequence ID" value="MBK3519389.1"/>
    <property type="molecule type" value="Genomic_DNA"/>
</dbReference>
<comment type="caution">
    <text evidence="1">The sequence shown here is derived from an EMBL/GenBank/DDBJ whole genome shotgun (WGS) entry which is preliminary data.</text>
</comment>
<evidence type="ECO:0000313" key="1">
    <source>
        <dbReference type="EMBL" id="MBK3519389.1"/>
    </source>
</evidence>
<accession>A0ABS1HNZ6</accession>
<dbReference type="RefSeq" id="WP_200466608.1">
    <property type="nucleotide sequence ID" value="NZ_JAENRR010000065.1"/>
</dbReference>
<organism evidence="1 2">
    <name type="scientific">Carboxylicivirga marina</name>
    <dbReference type="NCBI Taxonomy" id="2800988"/>
    <lineage>
        <taxon>Bacteria</taxon>
        <taxon>Pseudomonadati</taxon>
        <taxon>Bacteroidota</taxon>
        <taxon>Bacteroidia</taxon>
        <taxon>Marinilabiliales</taxon>
        <taxon>Marinilabiliaceae</taxon>
        <taxon>Carboxylicivirga</taxon>
    </lineage>
</organism>
<dbReference type="Proteomes" id="UP000605676">
    <property type="component" value="Unassembled WGS sequence"/>
</dbReference>
<reference evidence="1 2" key="1">
    <citation type="submission" date="2021-01" db="EMBL/GenBank/DDBJ databases">
        <title>Carboxyliciviraga sp.nov., isolated from coastal sediments.</title>
        <authorList>
            <person name="Lu D."/>
            <person name="Zhang T."/>
        </authorList>
    </citation>
    <scope>NUCLEOTIDE SEQUENCE [LARGE SCALE GENOMIC DNA]</scope>
    <source>
        <strain evidence="1 2">N1Y132</strain>
    </source>
</reference>
<name>A0ABS1HNZ6_9BACT</name>
<proteinExistence type="predicted"/>
<sequence length="126" mass="15238">MRLTILLILCITTTFSFSQDKVWYEPIIKKYFEVWKTVCDLTDKQEEEVLNLLTEMQLKIVDFRKKNTENEAAIEKYAQERRKIYTKKLRNLVGETNYQKMVEHWKSQLKFDADMDVDILQIHKVE</sequence>
<protein>
    <submittedName>
        <fullName evidence="1">Uncharacterized protein</fullName>
    </submittedName>
</protein>
<evidence type="ECO:0000313" key="2">
    <source>
        <dbReference type="Proteomes" id="UP000605676"/>
    </source>
</evidence>
<keyword evidence="2" id="KW-1185">Reference proteome</keyword>
<gene>
    <name evidence="1" type="ORF">JIV24_18725</name>
</gene>